<dbReference type="Proteomes" id="UP001172457">
    <property type="component" value="Chromosome 6"/>
</dbReference>
<dbReference type="EMBL" id="JARYMX010000006">
    <property type="protein sequence ID" value="KAJ9543789.1"/>
    <property type="molecule type" value="Genomic_DNA"/>
</dbReference>
<protein>
    <submittedName>
        <fullName evidence="1">Uncharacterized protein</fullName>
    </submittedName>
</protein>
<dbReference type="AlphaFoldDB" id="A0AA38SKY5"/>
<organism evidence="1 2">
    <name type="scientific">Centaurea solstitialis</name>
    <name type="common">yellow star-thistle</name>
    <dbReference type="NCBI Taxonomy" id="347529"/>
    <lineage>
        <taxon>Eukaryota</taxon>
        <taxon>Viridiplantae</taxon>
        <taxon>Streptophyta</taxon>
        <taxon>Embryophyta</taxon>
        <taxon>Tracheophyta</taxon>
        <taxon>Spermatophyta</taxon>
        <taxon>Magnoliopsida</taxon>
        <taxon>eudicotyledons</taxon>
        <taxon>Gunneridae</taxon>
        <taxon>Pentapetalae</taxon>
        <taxon>asterids</taxon>
        <taxon>campanulids</taxon>
        <taxon>Asterales</taxon>
        <taxon>Asteraceae</taxon>
        <taxon>Carduoideae</taxon>
        <taxon>Cardueae</taxon>
        <taxon>Centaureinae</taxon>
        <taxon>Centaurea</taxon>
    </lineage>
</organism>
<keyword evidence="2" id="KW-1185">Reference proteome</keyword>
<gene>
    <name evidence="1" type="ORF">OSB04_023496</name>
</gene>
<comment type="caution">
    <text evidence="1">The sequence shown here is derived from an EMBL/GenBank/DDBJ whole genome shotgun (WGS) entry which is preliminary data.</text>
</comment>
<reference evidence="1" key="1">
    <citation type="submission" date="2023-03" db="EMBL/GenBank/DDBJ databases">
        <title>Chromosome-scale reference genome and RAD-based genetic map of yellow starthistle (Centaurea solstitialis) reveal putative structural variation and QTLs associated with invader traits.</title>
        <authorList>
            <person name="Reatini B."/>
            <person name="Cang F.A."/>
            <person name="Jiang Q."/>
            <person name="Mckibben M.T.W."/>
            <person name="Barker M.S."/>
            <person name="Rieseberg L.H."/>
            <person name="Dlugosch K.M."/>
        </authorList>
    </citation>
    <scope>NUCLEOTIDE SEQUENCE</scope>
    <source>
        <strain evidence="1">CAN-66</strain>
        <tissue evidence="1">Leaf</tissue>
    </source>
</reference>
<evidence type="ECO:0000313" key="1">
    <source>
        <dbReference type="EMBL" id="KAJ9543789.1"/>
    </source>
</evidence>
<evidence type="ECO:0000313" key="2">
    <source>
        <dbReference type="Proteomes" id="UP001172457"/>
    </source>
</evidence>
<proteinExistence type="predicted"/>
<sequence length="231" mass="25473">MVGYRGCRRWWVTQVAGYGSIAGVAGDGGDGGLVAGKVLEIVMEVGLEDGGGSRKHFRRRLRRLLPESRVSGDGNVAGVAGDGGDGGLVTGKVLEIVMEVGLEDGGGGRKRFRRRLLLGEDRDCCWSLLSEFVAGNCRRRRWVTDTFTKLDTEEDIYTKDGTINYKNNPANRKKTGTWKACPFILGKSFNSPFDFIQSNLVLIVSKTGRSSVVCRTYELFDAHFEDRKKLI</sequence>
<accession>A0AA38SKY5</accession>
<name>A0AA38SKY5_9ASTR</name>